<dbReference type="InterPro" id="IPR035901">
    <property type="entry name" value="GIY-YIG_endonuc_sf"/>
</dbReference>
<dbReference type="PANTHER" id="PTHR30562">
    <property type="entry name" value="UVRC/OXIDOREDUCTASE"/>
    <property type="match status" value="1"/>
</dbReference>
<comment type="function">
    <text evidence="6">The UvrABC repair system catalyzes the recognition and processing of DNA lesions. UvrC both incises the 5' and 3' sides of the lesion. The N-terminal half is responsible for the 3' incision and the C-terminal half is responsible for the 5' incision.</text>
</comment>
<dbReference type="SUPFAM" id="SSF82771">
    <property type="entry name" value="GIY-YIG endonuclease"/>
    <property type="match status" value="1"/>
</dbReference>
<dbReference type="GO" id="GO:0005737">
    <property type="term" value="C:cytoplasm"/>
    <property type="evidence" value="ECO:0007669"/>
    <property type="project" value="UniProtKB-SubCell"/>
</dbReference>
<evidence type="ECO:0000259" key="9">
    <source>
        <dbReference type="PROSITE" id="PS50165"/>
    </source>
</evidence>
<dbReference type="InterPro" id="IPR047296">
    <property type="entry name" value="GIY-YIG_UvrC_Cho"/>
</dbReference>
<dbReference type="KEGG" id="salx:SALLE_v1c07980"/>
<dbReference type="Gene3D" id="3.40.1440.10">
    <property type="entry name" value="GIY-YIG endonuclease"/>
    <property type="match status" value="1"/>
</dbReference>
<keyword evidence="6" id="KW-0742">SOS response</keyword>
<keyword evidence="4 6" id="KW-0267">Excision nuclease</keyword>
<dbReference type="GO" id="GO:0009432">
    <property type="term" value="P:SOS response"/>
    <property type="evidence" value="ECO:0007669"/>
    <property type="project" value="UniProtKB-UniRule"/>
</dbReference>
<dbReference type="Gene3D" id="3.30.420.340">
    <property type="entry name" value="UvrC, RNAse H endonuclease domain"/>
    <property type="match status" value="1"/>
</dbReference>
<feature type="domain" description="UVR" evidence="7">
    <location>
        <begin position="195"/>
        <end position="230"/>
    </location>
</feature>
<feature type="domain" description="UvrC family homology region profile" evidence="9">
    <location>
        <begin position="246"/>
        <end position="459"/>
    </location>
</feature>
<dbReference type="Gene3D" id="1.10.150.20">
    <property type="entry name" value="5' to 3' exonuclease, C-terminal subdomain"/>
    <property type="match status" value="1"/>
</dbReference>
<evidence type="ECO:0000259" key="8">
    <source>
        <dbReference type="PROSITE" id="PS50164"/>
    </source>
</evidence>
<dbReference type="InterPro" id="IPR036876">
    <property type="entry name" value="UVR_dom_sf"/>
</dbReference>
<dbReference type="PROSITE" id="PS50165">
    <property type="entry name" value="UVRC"/>
    <property type="match status" value="1"/>
</dbReference>
<name>A0A345Z4D9_9MOLU</name>
<dbReference type="GO" id="GO:0006289">
    <property type="term" value="P:nucleotide-excision repair"/>
    <property type="evidence" value="ECO:0007669"/>
    <property type="project" value="UniProtKB-UniRule"/>
</dbReference>
<evidence type="ECO:0000256" key="1">
    <source>
        <dbReference type="ARBA" id="ARBA00022490"/>
    </source>
</evidence>
<dbReference type="PANTHER" id="PTHR30562:SF1">
    <property type="entry name" value="UVRABC SYSTEM PROTEIN C"/>
    <property type="match status" value="1"/>
</dbReference>
<evidence type="ECO:0000256" key="4">
    <source>
        <dbReference type="ARBA" id="ARBA00022881"/>
    </source>
</evidence>
<organism evidence="10 11">
    <name type="scientific">Spiroplasma alleghenense</name>
    <dbReference type="NCBI Taxonomy" id="216931"/>
    <lineage>
        <taxon>Bacteria</taxon>
        <taxon>Bacillati</taxon>
        <taxon>Mycoplasmatota</taxon>
        <taxon>Mollicutes</taxon>
        <taxon>Entomoplasmatales</taxon>
        <taxon>Spiroplasmataceae</taxon>
        <taxon>Spiroplasma</taxon>
    </lineage>
</organism>
<keyword evidence="1 6" id="KW-0963">Cytoplasm</keyword>
<dbReference type="GO" id="GO:0003677">
    <property type="term" value="F:DNA binding"/>
    <property type="evidence" value="ECO:0007669"/>
    <property type="project" value="UniProtKB-UniRule"/>
</dbReference>
<dbReference type="FunFam" id="3.40.1440.10:FF:000001">
    <property type="entry name" value="UvrABC system protein C"/>
    <property type="match status" value="1"/>
</dbReference>
<proteinExistence type="inferred from homology"/>
<dbReference type="HAMAP" id="MF_00203">
    <property type="entry name" value="UvrC"/>
    <property type="match status" value="1"/>
</dbReference>
<evidence type="ECO:0000313" key="10">
    <source>
        <dbReference type="EMBL" id="AXK51468.1"/>
    </source>
</evidence>
<dbReference type="OrthoDB" id="9804933at2"/>
<keyword evidence="2 6" id="KW-0227">DNA damage</keyword>
<keyword evidence="11" id="KW-1185">Reference proteome</keyword>
<dbReference type="RefSeq" id="WP_115558364.1">
    <property type="nucleotide sequence ID" value="NZ_CP031376.1"/>
</dbReference>
<dbReference type="SUPFAM" id="SSF47781">
    <property type="entry name" value="RuvA domain 2-like"/>
    <property type="match status" value="1"/>
</dbReference>
<reference evidence="10 11" key="1">
    <citation type="submission" date="2018-07" db="EMBL/GenBank/DDBJ databases">
        <title>Complete genome sequence of Spiroplasma alleghenense PLHS-1 (ATCC 51752).</title>
        <authorList>
            <person name="Chou L."/>
            <person name="Lee T.-Y."/>
            <person name="Tsai Y.-M."/>
            <person name="Kuo C.-H."/>
        </authorList>
    </citation>
    <scope>NUCLEOTIDE SEQUENCE [LARGE SCALE GENOMIC DNA]</scope>
    <source>
        <strain evidence="10 11">PLHS-1</strain>
    </source>
</reference>
<dbReference type="GO" id="GO:0009380">
    <property type="term" value="C:excinuclease repair complex"/>
    <property type="evidence" value="ECO:0007669"/>
    <property type="project" value="InterPro"/>
</dbReference>
<evidence type="ECO:0000259" key="7">
    <source>
        <dbReference type="PROSITE" id="PS50151"/>
    </source>
</evidence>
<evidence type="ECO:0000256" key="3">
    <source>
        <dbReference type="ARBA" id="ARBA00022769"/>
    </source>
</evidence>
<keyword evidence="3 6" id="KW-0228">DNA excision</keyword>
<dbReference type="InterPro" id="IPR038476">
    <property type="entry name" value="UvrC_RNase_H_dom_sf"/>
</dbReference>
<evidence type="ECO:0000313" key="11">
    <source>
        <dbReference type="Proteomes" id="UP000254792"/>
    </source>
</evidence>
<dbReference type="CDD" id="cd10434">
    <property type="entry name" value="GIY-YIG_UvrC_Cho"/>
    <property type="match status" value="1"/>
</dbReference>
<dbReference type="Pfam" id="PF02151">
    <property type="entry name" value="UVR"/>
    <property type="match status" value="1"/>
</dbReference>
<keyword evidence="5 6" id="KW-0234">DNA repair</keyword>
<dbReference type="InterPro" id="IPR000305">
    <property type="entry name" value="GIY-YIG_endonuc"/>
</dbReference>
<evidence type="ECO:0000256" key="6">
    <source>
        <dbReference type="HAMAP-Rule" id="MF_00203"/>
    </source>
</evidence>
<accession>A0A345Z4D9</accession>
<dbReference type="GO" id="GO:0009381">
    <property type="term" value="F:excinuclease ABC activity"/>
    <property type="evidence" value="ECO:0007669"/>
    <property type="project" value="UniProtKB-UniRule"/>
</dbReference>
<protein>
    <recommendedName>
        <fullName evidence="6">UvrABC system protein C</fullName>
        <shortName evidence="6">Protein UvrC</shortName>
    </recommendedName>
    <alternativeName>
        <fullName evidence="6">Excinuclease ABC subunit C</fullName>
    </alternativeName>
</protein>
<dbReference type="PROSITE" id="PS50151">
    <property type="entry name" value="UVR"/>
    <property type="match status" value="1"/>
</dbReference>
<sequence length="588" mass="68159">MINVDDQINLISDKPGCYLFYNSDGKVIYVGKAKRLRRRVSSYFKKVSSIKTMQLVRNISEIKTFITENEQEALILEQNLIKKYKPRFNIVLNDDKQYPYIVITNEPNPQYRYLRKYDKNSLKSFGPLPDGTSAREILKMLERIYPLRRCAGDLGKPCLYFHIQQCSGACFKEVSWEYYQDMINHVDEFFQTSSDEVKEKLTLKMTQAADNLQFEEANRIKKLIEHLNFSRVDQEVDLNDNLNRDVVASFISDNKIAFAILFYRQGKLVFKDDFVGDFEGQDLSELYESYLSQIYSKNMLPDYILVDEAIKIEDFANNYNNKLATVVGETEKKMLNLAMLNAQEVLRQSQLSKSIVLNNETTILKELQEMLDLPSYPHHIEIFDVANIMDEFVLGAMVVFKGGKPSFNDFRKYNIEIEEKGDYQRFQNMIYRRYQKALRENQELPDLIIADGGIIQVNAILSQLEILDLKIPVIGLVKDQNHRTDHILDLNKKDFLIPQQSPVFNFLKKLQDRVHNFAIAGFRKNQAKSLIQDVLKGVPLIGATTIAKIRSVYPTLSELKGAKIEDLEKLVSNKKACENLISFIKNLK</sequence>
<evidence type="ECO:0000256" key="2">
    <source>
        <dbReference type="ARBA" id="ARBA00022763"/>
    </source>
</evidence>
<comment type="subcellular location">
    <subcellularLocation>
        <location evidence="6">Cytoplasm</location>
    </subcellularLocation>
</comment>
<dbReference type="InterPro" id="IPR004791">
    <property type="entry name" value="UvrC"/>
</dbReference>
<dbReference type="PROSITE" id="PS50164">
    <property type="entry name" value="GIY_YIG"/>
    <property type="match status" value="1"/>
</dbReference>
<dbReference type="NCBIfam" id="TIGR00194">
    <property type="entry name" value="uvrC"/>
    <property type="match status" value="1"/>
</dbReference>
<dbReference type="InterPro" id="IPR001162">
    <property type="entry name" value="UvrC_RNase_H_dom"/>
</dbReference>
<evidence type="ECO:0000256" key="5">
    <source>
        <dbReference type="ARBA" id="ARBA00023204"/>
    </source>
</evidence>
<dbReference type="SMART" id="SM00465">
    <property type="entry name" value="GIYc"/>
    <property type="match status" value="1"/>
</dbReference>
<dbReference type="Pfam" id="PF22920">
    <property type="entry name" value="UvrC_RNaseH"/>
    <property type="match status" value="1"/>
</dbReference>
<dbReference type="Pfam" id="PF01541">
    <property type="entry name" value="GIY-YIG"/>
    <property type="match status" value="1"/>
</dbReference>
<dbReference type="InterPro" id="IPR050066">
    <property type="entry name" value="UvrABC_protein_C"/>
</dbReference>
<comment type="subunit">
    <text evidence="6">Interacts with UvrB in an incision complex.</text>
</comment>
<dbReference type="AlphaFoldDB" id="A0A345Z4D9"/>
<feature type="domain" description="GIY-YIG" evidence="8">
    <location>
        <begin position="13"/>
        <end position="90"/>
    </location>
</feature>
<dbReference type="SUPFAM" id="SSF46600">
    <property type="entry name" value="C-terminal UvrC-binding domain of UvrB"/>
    <property type="match status" value="1"/>
</dbReference>
<dbReference type="Pfam" id="PF08459">
    <property type="entry name" value="UvrC_RNaseH_dom"/>
    <property type="match status" value="1"/>
</dbReference>
<dbReference type="InterPro" id="IPR010994">
    <property type="entry name" value="RuvA_2-like"/>
</dbReference>
<dbReference type="Proteomes" id="UP000254792">
    <property type="component" value="Chromosome"/>
</dbReference>
<dbReference type="InterPro" id="IPR001943">
    <property type="entry name" value="UVR_dom"/>
</dbReference>
<gene>
    <name evidence="6 10" type="primary">uvrC</name>
    <name evidence="10" type="ORF">SALLE_v1c07980</name>
</gene>
<dbReference type="EMBL" id="CP031376">
    <property type="protein sequence ID" value="AXK51468.1"/>
    <property type="molecule type" value="Genomic_DNA"/>
</dbReference>
<comment type="similarity">
    <text evidence="6">Belongs to the UvrC family.</text>
</comment>